<dbReference type="PIRSF" id="PIRSF015601">
    <property type="entry name" value="MTase_slr0722"/>
    <property type="match status" value="1"/>
</dbReference>
<dbReference type="Proteomes" id="UP000447833">
    <property type="component" value="Unassembled WGS sequence"/>
</dbReference>
<dbReference type="EC" id="2.1.1.193" evidence="3 12"/>
<dbReference type="GO" id="GO:0070475">
    <property type="term" value="P:rRNA base methylation"/>
    <property type="evidence" value="ECO:0007669"/>
    <property type="project" value="TreeGrafter"/>
</dbReference>
<gene>
    <name evidence="15" type="ORF">GLW07_06550</name>
</gene>
<dbReference type="Gene3D" id="2.40.240.20">
    <property type="entry name" value="Hypothetical PUA domain-like, domain 1"/>
    <property type="match status" value="1"/>
</dbReference>
<feature type="domain" description="Ribosomal RNA small subunit methyltransferase E methyltransferase" evidence="13">
    <location>
        <begin position="73"/>
        <end position="243"/>
    </location>
</feature>
<dbReference type="EMBL" id="WMEY01000002">
    <property type="protein sequence ID" value="MYL63017.1"/>
    <property type="molecule type" value="Genomic_DNA"/>
</dbReference>
<evidence type="ECO:0000259" key="13">
    <source>
        <dbReference type="Pfam" id="PF04452"/>
    </source>
</evidence>
<comment type="similarity">
    <text evidence="2 12">Belongs to the RNA methyltransferase RsmE family.</text>
</comment>
<evidence type="ECO:0000256" key="9">
    <source>
        <dbReference type="ARBA" id="ARBA00022691"/>
    </source>
</evidence>
<keyword evidence="7 12" id="KW-0489">Methyltransferase</keyword>
<comment type="caution">
    <text evidence="15">The sequence shown here is derived from an EMBL/GenBank/DDBJ whole genome shotgun (WGS) entry which is preliminary data.</text>
</comment>
<keyword evidence="6 12" id="KW-0698">rRNA processing</keyword>
<dbReference type="GO" id="GO:0070042">
    <property type="term" value="F:rRNA (uridine-N3-)-methyltransferase activity"/>
    <property type="evidence" value="ECO:0007669"/>
    <property type="project" value="TreeGrafter"/>
</dbReference>
<evidence type="ECO:0000256" key="8">
    <source>
        <dbReference type="ARBA" id="ARBA00022679"/>
    </source>
</evidence>
<evidence type="ECO:0000256" key="12">
    <source>
        <dbReference type="PIRNR" id="PIRNR015601"/>
    </source>
</evidence>
<dbReference type="InterPro" id="IPR046886">
    <property type="entry name" value="RsmE_MTase_dom"/>
</dbReference>
<comment type="function">
    <text evidence="10 12">Specifically methylates the N3 position of the uracil ring of uridine 1498 (m3U1498) in 16S rRNA. Acts on the fully assembled 30S ribosomal subunit.</text>
</comment>
<dbReference type="Pfam" id="PF04452">
    <property type="entry name" value="Methyltrans_RNA"/>
    <property type="match status" value="1"/>
</dbReference>
<dbReference type="Pfam" id="PF20260">
    <property type="entry name" value="PUA_4"/>
    <property type="match status" value="1"/>
</dbReference>
<dbReference type="AlphaFoldDB" id="A0A845EWV4"/>
<reference evidence="15 16" key="1">
    <citation type="submission" date="2019-11" db="EMBL/GenBank/DDBJ databases">
        <title>Genome sequences of 17 halophilic strains isolated from different environments.</title>
        <authorList>
            <person name="Furrow R.E."/>
        </authorList>
    </citation>
    <scope>NUCLEOTIDE SEQUENCE [LARGE SCALE GENOMIC DNA]</scope>
    <source>
        <strain evidence="15 16">22506_14_FS</strain>
    </source>
</reference>
<evidence type="ECO:0000256" key="10">
    <source>
        <dbReference type="ARBA" id="ARBA00025699"/>
    </source>
</evidence>
<evidence type="ECO:0000256" key="6">
    <source>
        <dbReference type="ARBA" id="ARBA00022552"/>
    </source>
</evidence>
<evidence type="ECO:0000256" key="3">
    <source>
        <dbReference type="ARBA" id="ARBA00012328"/>
    </source>
</evidence>
<evidence type="ECO:0000256" key="1">
    <source>
        <dbReference type="ARBA" id="ARBA00004496"/>
    </source>
</evidence>
<dbReference type="GO" id="GO:0005737">
    <property type="term" value="C:cytoplasm"/>
    <property type="evidence" value="ECO:0007669"/>
    <property type="project" value="UniProtKB-SubCell"/>
</dbReference>
<evidence type="ECO:0000256" key="2">
    <source>
        <dbReference type="ARBA" id="ARBA00005528"/>
    </source>
</evidence>
<keyword evidence="8 12" id="KW-0808">Transferase</keyword>
<evidence type="ECO:0000256" key="5">
    <source>
        <dbReference type="ARBA" id="ARBA00022490"/>
    </source>
</evidence>
<proteinExistence type="inferred from homology"/>
<dbReference type="SUPFAM" id="SSF88697">
    <property type="entry name" value="PUA domain-like"/>
    <property type="match status" value="1"/>
</dbReference>
<keyword evidence="9 12" id="KW-0949">S-adenosyl-L-methionine</keyword>
<evidence type="ECO:0000256" key="7">
    <source>
        <dbReference type="ARBA" id="ARBA00022603"/>
    </source>
</evidence>
<evidence type="ECO:0000313" key="16">
    <source>
        <dbReference type="Proteomes" id="UP000447833"/>
    </source>
</evidence>
<dbReference type="PANTHER" id="PTHR30027:SF3">
    <property type="entry name" value="16S RRNA (URACIL(1498)-N(3))-METHYLTRANSFERASE"/>
    <property type="match status" value="1"/>
</dbReference>
<dbReference type="PANTHER" id="PTHR30027">
    <property type="entry name" value="RIBOSOMAL RNA SMALL SUBUNIT METHYLTRANSFERASE E"/>
    <property type="match status" value="1"/>
</dbReference>
<evidence type="ECO:0000313" key="15">
    <source>
        <dbReference type="EMBL" id="MYL63017.1"/>
    </source>
</evidence>
<name>A0A845EWV4_9BACL</name>
<organism evidence="15 16">
    <name type="scientific">Guptibacillus hwajinpoensis</name>
    <dbReference type="NCBI Taxonomy" id="208199"/>
    <lineage>
        <taxon>Bacteria</taxon>
        <taxon>Bacillati</taxon>
        <taxon>Bacillota</taxon>
        <taxon>Bacilli</taxon>
        <taxon>Bacillales</taxon>
        <taxon>Guptibacillaceae</taxon>
        <taxon>Guptibacillus</taxon>
    </lineage>
</organism>
<protein>
    <recommendedName>
        <fullName evidence="4 12">Ribosomal RNA small subunit methyltransferase E</fullName>
        <ecNumber evidence="3 12">2.1.1.193</ecNumber>
    </recommendedName>
</protein>
<dbReference type="InterPro" id="IPR015947">
    <property type="entry name" value="PUA-like_sf"/>
</dbReference>
<comment type="subcellular location">
    <subcellularLocation>
        <location evidence="1 12">Cytoplasm</location>
    </subcellularLocation>
</comment>
<feature type="domain" description="Ribosomal RNA small subunit methyltransferase E PUA-like" evidence="14">
    <location>
        <begin position="18"/>
        <end position="63"/>
    </location>
</feature>
<dbReference type="NCBIfam" id="TIGR00046">
    <property type="entry name" value="RsmE family RNA methyltransferase"/>
    <property type="match status" value="1"/>
</dbReference>
<dbReference type="Gene3D" id="3.40.1280.10">
    <property type="match status" value="1"/>
</dbReference>
<sequence length="250" mass="28058">MQRYFISKSQLHQDHILIEGEDVKHISRVMRMAVGDRIICCTEDGQSAICELDELSADFIKAIPKEWLDEQKRLPVNVTIVQGLPKGDKLETVIQKGTELGADQFIPFKAERSVVKWDEQKSVKKLQRLNKIAKEAAEQSHRTTIPRIDMPQSLSSLIKTSESYDHKLIAYEEEARAGESAKLVQTLHEANMNDRIMVVFGPEGGLSENEVATLKEAGFSSCGLGPRILRTETAAMYVLAAISYHFELMG</sequence>
<dbReference type="InterPro" id="IPR029026">
    <property type="entry name" value="tRNA_m1G_MTases_N"/>
</dbReference>
<evidence type="ECO:0000256" key="11">
    <source>
        <dbReference type="ARBA" id="ARBA00047944"/>
    </source>
</evidence>
<dbReference type="SUPFAM" id="SSF75217">
    <property type="entry name" value="alpha/beta knot"/>
    <property type="match status" value="1"/>
</dbReference>
<dbReference type="InterPro" id="IPR046887">
    <property type="entry name" value="RsmE_PUA-like"/>
</dbReference>
<dbReference type="RefSeq" id="WP_160918726.1">
    <property type="nucleotide sequence ID" value="NZ_WMEY01000002.1"/>
</dbReference>
<accession>A0A845EWV4</accession>
<evidence type="ECO:0000256" key="4">
    <source>
        <dbReference type="ARBA" id="ARBA00013673"/>
    </source>
</evidence>
<dbReference type="CDD" id="cd18084">
    <property type="entry name" value="RsmE-like"/>
    <property type="match status" value="1"/>
</dbReference>
<dbReference type="NCBIfam" id="NF008691">
    <property type="entry name" value="PRK11713.1-4"/>
    <property type="match status" value="1"/>
</dbReference>
<dbReference type="InterPro" id="IPR029028">
    <property type="entry name" value="Alpha/beta_knot_MTases"/>
</dbReference>
<dbReference type="InterPro" id="IPR006700">
    <property type="entry name" value="RsmE"/>
</dbReference>
<evidence type="ECO:0000259" key="14">
    <source>
        <dbReference type="Pfam" id="PF20260"/>
    </source>
</evidence>
<comment type="catalytic activity">
    <reaction evidence="11 12">
        <text>uridine(1498) in 16S rRNA + S-adenosyl-L-methionine = N(3)-methyluridine(1498) in 16S rRNA + S-adenosyl-L-homocysteine + H(+)</text>
        <dbReference type="Rhea" id="RHEA:42920"/>
        <dbReference type="Rhea" id="RHEA-COMP:10283"/>
        <dbReference type="Rhea" id="RHEA-COMP:10284"/>
        <dbReference type="ChEBI" id="CHEBI:15378"/>
        <dbReference type="ChEBI" id="CHEBI:57856"/>
        <dbReference type="ChEBI" id="CHEBI:59789"/>
        <dbReference type="ChEBI" id="CHEBI:65315"/>
        <dbReference type="ChEBI" id="CHEBI:74502"/>
        <dbReference type="EC" id="2.1.1.193"/>
    </reaction>
</comment>
<keyword evidence="5 12" id="KW-0963">Cytoplasm</keyword>